<gene>
    <name evidence="3" type="ORF">L1785_13505</name>
</gene>
<evidence type="ECO:0000313" key="3">
    <source>
        <dbReference type="EMBL" id="MCF4121995.1"/>
    </source>
</evidence>
<dbReference type="NCBIfam" id="NF033679">
    <property type="entry name" value="DNRLRE_dom"/>
    <property type="match status" value="1"/>
</dbReference>
<dbReference type="Pfam" id="PF13313">
    <property type="entry name" value="DUF4082"/>
    <property type="match status" value="1"/>
</dbReference>
<organism evidence="3 4">
    <name type="scientific">Antribacter soli</name>
    <dbReference type="NCBI Taxonomy" id="2910976"/>
    <lineage>
        <taxon>Bacteria</taxon>
        <taxon>Bacillati</taxon>
        <taxon>Actinomycetota</taxon>
        <taxon>Actinomycetes</taxon>
        <taxon>Micrococcales</taxon>
        <taxon>Promicromonosporaceae</taxon>
        <taxon>Antribacter</taxon>
    </lineage>
</organism>
<dbReference type="AlphaFoldDB" id="A0AA41U826"/>
<dbReference type="Proteomes" id="UP001165405">
    <property type="component" value="Unassembled WGS sequence"/>
</dbReference>
<reference evidence="3" key="1">
    <citation type="submission" date="2022-01" db="EMBL/GenBank/DDBJ databases">
        <title>Antribacter sp. nov., isolated from Guizhou of China.</title>
        <authorList>
            <person name="Chengliang C."/>
            <person name="Ya Z."/>
        </authorList>
    </citation>
    <scope>NUCLEOTIDE SEQUENCE</scope>
    <source>
        <strain evidence="3">KLBMP 9083</strain>
    </source>
</reference>
<name>A0AA41U826_9MICO</name>
<comment type="caution">
    <text evidence="3">The sequence shown here is derived from an EMBL/GenBank/DDBJ whole genome shotgun (WGS) entry which is preliminary data.</text>
</comment>
<dbReference type="RefSeq" id="WP_236089793.1">
    <property type="nucleotide sequence ID" value="NZ_JAKGSG010000036.1"/>
</dbReference>
<feature type="region of interest" description="Disordered" evidence="1">
    <location>
        <begin position="336"/>
        <end position="378"/>
    </location>
</feature>
<evidence type="ECO:0000259" key="2">
    <source>
        <dbReference type="Pfam" id="PF13313"/>
    </source>
</evidence>
<dbReference type="Pfam" id="PF13385">
    <property type="entry name" value="Laminin_G_3"/>
    <property type="match status" value="1"/>
</dbReference>
<protein>
    <submittedName>
        <fullName evidence="3">DUF4082 domain-containing protein</fullName>
    </submittedName>
</protein>
<feature type="compositionally biased region" description="Low complexity" evidence="1">
    <location>
        <begin position="336"/>
        <end position="352"/>
    </location>
</feature>
<proteinExistence type="predicted"/>
<sequence length="1270" mass="132210">MGWSSRAGARVVAGVVALIVVSGGSAWASPTSPAPAEAGVTLAEPVDTSGMDRTQDGYLFASDGGRAAALAVATGEPVEDLSSRGESGETLWLPDGTIALGQSSGPRWLQTGGDGTALEDWAPVDTTLVFDDGLVRPVAVPGDVVISAGGAGDATSPQSLVELTAQDGTRQSLGWEGDLPTPVLDGPRATWQDAAGVGVDVVVEVNTSGAEVFFVIAQAPASEVELPVQVASEGGVRFDGAGGLELLGSDGATAASVVPEPMMWDAVADGDRLHPVAQDWVAGTRERTPLPPAGWGGVSDAALERVEAASVYRSAVADEPFEAPSLSEPESFAAPSLLTSTASESEAAPEAAGTDEVDPRVAAAASSPEPESDRQFPVGVELQPVTAGAGVGETAAMAESSMSVEEPTSETVAAAVVADHPQAVRMVLRPDMGFLSDPDTVYPVIVDPELSRAGFDTWVQSDSTVDKSNDAELRLGTFNGSTVARSFLQFQTAEFAGRVILDAHIGLWANWSYSCEARGWEFWHTGGVGTGTRWNAQPGWLSYQSTSYDTRGHDGACGAGWVGISARSQIQWASDHADPQITFGLKASNEGDMYGWKKFNSGNAGSGQPYLWLNVEDKAPGLPWGIKVTSPNEIPCVVTQPYPKLRSTPTIYWRVDDPDDESVAANLDIVNLDTGGFAWDAWDGDGTQASRPESSNNEFNVPVPVGKLTPNGRYEFRTGGQDADSGAFGPMTGCRFVFDPVAPEPPTVTSSNYPATEAGGVGVVGKFTFTPATSDTDVARYAWGFDDPAMGSGYHTAADMSLDIWWAPQTAGPHYLYVQAIDDAGNASLPTTYKFDVAEAVEDGAWTFDDQAAPYHDTSGRGALPLVPSGGAPAREQGALTEFGARTGDLAFSSDGDDWAATSGPVIDTRESFVVSARVRLDPAAVGTGRFATAVGQDGLNVSGFELGYRDRDCPAGADGPGCWSFTMFDADVVGTSVQANAEDKVNPGTWVQLVAVHDAGADEISLRVCDVGIAEAPGTAIPGAAATTHYTSSWYSPGGLTVGRHKQADGNWHGLVDDVRVFTGEVVGPAKIRRLCQGAEATDFAADPATGFAPLDPTVKDSVEQAPTAPFGPVESLWTTSDTPAVVNEATSRQITVGTRVKVAAPGLVTGIRFYKGSQNTGTHTGYLWTAGGTLLASGTFTGETASGWQTLTFADPVAVSSGAELIVGYHAPVGRYSTNYNGMATSRTRGALTTPAPGGVYVWDQAGFPTESTTDGFWVDVLFTPAQS</sequence>
<dbReference type="InterPro" id="IPR025141">
    <property type="entry name" value="DUF4082"/>
</dbReference>
<dbReference type="Gene3D" id="2.60.120.200">
    <property type="match status" value="1"/>
</dbReference>
<dbReference type="SUPFAM" id="SSF49899">
    <property type="entry name" value="Concanavalin A-like lectins/glucanases"/>
    <property type="match status" value="1"/>
</dbReference>
<dbReference type="EMBL" id="JAKGSG010000036">
    <property type="protein sequence ID" value="MCF4121995.1"/>
    <property type="molecule type" value="Genomic_DNA"/>
</dbReference>
<feature type="domain" description="DUF4082" evidence="2">
    <location>
        <begin position="1123"/>
        <end position="1261"/>
    </location>
</feature>
<evidence type="ECO:0000313" key="4">
    <source>
        <dbReference type="Proteomes" id="UP001165405"/>
    </source>
</evidence>
<evidence type="ECO:0000256" key="1">
    <source>
        <dbReference type="SAM" id="MobiDB-lite"/>
    </source>
</evidence>
<keyword evidence="4" id="KW-1185">Reference proteome</keyword>
<dbReference type="InterPro" id="IPR013320">
    <property type="entry name" value="ConA-like_dom_sf"/>
</dbReference>
<accession>A0AA41U826</accession>